<protein>
    <recommendedName>
        <fullName evidence="4">Rhs family protein</fullName>
    </recommendedName>
</protein>
<evidence type="ECO:0000256" key="1">
    <source>
        <dbReference type="SAM" id="Phobius"/>
    </source>
</evidence>
<dbReference type="KEGG" id="nja:NSJP_0686"/>
<dbReference type="Gene3D" id="2.180.10.10">
    <property type="entry name" value="RHS repeat-associated core"/>
    <property type="match status" value="1"/>
</dbReference>
<dbReference type="RefSeq" id="WP_155969825.1">
    <property type="nucleotide sequence ID" value="NZ_LT828648.1"/>
</dbReference>
<keyword evidence="1" id="KW-0472">Membrane</keyword>
<reference evidence="2 3" key="1">
    <citation type="submission" date="2017-03" db="EMBL/GenBank/DDBJ databases">
        <authorList>
            <person name="Afonso C.L."/>
            <person name="Miller P.J."/>
            <person name="Scott M.A."/>
            <person name="Spackman E."/>
            <person name="Goraichik I."/>
            <person name="Dimitrov K.M."/>
            <person name="Suarez D.L."/>
            <person name="Swayne D.E."/>
        </authorList>
    </citation>
    <scope>NUCLEOTIDE SEQUENCE [LARGE SCALE GENOMIC DNA]</scope>
    <source>
        <strain evidence="2">Genome sequencing of Nitrospira japonica strain NJ11</strain>
    </source>
</reference>
<keyword evidence="1" id="KW-1133">Transmembrane helix</keyword>
<feature type="transmembrane region" description="Helical" evidence="1">
    <location>
        <begin position="6"/>
        <end position="27"/>
    </location>
</feature>
<evidence type="ECO:0000313" key="3">
    <source>
        <dbReference type="Proteomes" id="UP000192042"/>
    </source>
</evidence>
<organism evidence="2 3">
    <name type="scientific">Nitrospira japonica</name>
    <dbReference type="NCBI Taxonomy" id="1325564"/>
    <lineage>
        <taxon>Bacteria</taxon>
        <taxon>Pseudomonadati</taxon>
        <taxon>Nitrospirota</taxon>
        <taxon>Nitrospiria</taxon>
        <taxon>Nitrospirales</taxon>
        <taxon>Nitrospiraceae</taxon>
        <taxon>Nitrospira</taxon>
    </lineage>
</organism>
<keyword evidence="3" id="KW-1185">Reference proteome</keyword>
<dbReference type="EMBL" id="LT828648">
    <property type="protein sequence ID" value="SLM46858.1"/>
    <property type="molecule type" value="Genomic_DNA"/>
</dbReference>
<dbReference type="Proteomes" id="UP000192042">
    <property type="component" value="Chromosome I"/>
</dbReference>
<dbReference type="STRING" id="1325564.NSJP_0686"/>
<proteinExistence type="predicted"/>
<evidence type="ECO:0008006" key="4">
    <source>
        <dbReference type="Google" id="ProtNLM"/>
    </source>
</evidence>
<accession>A0A1W1I1H8</accession>
<dbReference type="OrthoDB" id="1046747at2"/>
<sequence length="286" mass="32375">MNVRAAYGWTFMAGVLVASLVLGGAAARQASDRERDGLVGLVHRVVSTTGGTSVTNTYSRDGILLETVTRNAPPADQPDVGERMERVVYEYDAQGRRQRDMIDEGDGYRYLSRVYAYDQDGKVLAEASYSMCGTFSSLTLYTYDDAGRVQEDLSYRLRSLFKRTHEFDSHGRMTLRRNYKNNGAISSTGYRYDEHGRLAEESELRPDGTLERKVSYRYDWQGNQILEETTNLADSSLNGTRASSYEYDAQGNWTARTVQHPVVPRGEETSVEITRRTITYYDHPSK</sequence>
<gene>
    <name evidence="2" type="ORF">NSJP_0686</name>
</gene>
<evidence type="ECO:0000313" key="2">
    <source>
        <dbReference type="EMBL" id="SLM46858.1"/>
    </source>
</evidence>
<keyword evidence="1" id="KW-0812">Transmembrane</keyword>
<name>A0A1W1I1H8_9BACT</name>
<dbReference type="AlphaFoldDB" id="A0A1W1I1H8"/>